<reference evidence="1" key="1">
    <citation type="submission" date="2021-05" db="EMBL/GenBank/DDBJ databases">
        <authorList>
            <person name="Alioto T."/>
            <person name="Alioto T."/>
            <person name="Gomez Garrido J."/>
        </authorList>
    </citation>
    <scope>NUCLEOTIDE SEQUENCE</scope>
</reference>
<organism evidence="1">
    <name type="scientific">Culex pipiens</name>
    <name type="common">House mosquito</name>
    <dbReference type="NCBI Taxonomy" id="7175"/>
    <lineage>
        <taxon>Eukaryota</taxon>
        <taxon>Metazoa</taxon>
        <taxon>Ecdysozoa</taxon>
        <taxon>Arthropoda</taxon>
        <taxon>Hexapoda</taxon>
        <taxon>Insecta</taxon>
        <taxon>Pterygota</taxon>
        <taxon>Neoptera</taxon>
        <taxon>Endopterygota</taxon>
        <taxon>Diptera</taxon>
        <taxon>Nematocera</taxon>
        <taxon>Culicoidea</taxon>
        <taxon>Culicidae</taxon>
        <taxon>Culicinae</taxon>
        <taxon>Culicini</taxon>
        <taxon>Culex</taxon>
        <taxon>Culex</taxon>
    </lineage>
</organism>
<proteinExistence type="predicted"/>
<sequence>MTRYCSDLPNFRAAAKHNSPNSFSSCLIIEVSATRRYIRFDWLIVLSSRDSWLLLVWGMNTMLLLRRTISSQRLHTTERRIRSRTGSWSRMCQITSVGKSLICLLATVIVFREIYNSMPYNTIPTADRLHNTCFALKNIHNFTPKFHLKAATLSKQNTT</sequence>
<dbReference type="EMBL" id="HBUE01091845">
    <property type="protein sequence ID" value="CAG6481948.1"/>
    <property type="molecule type" value="Transcribed_RNA"/>
</dbReference>
<protein>
    <submittedName>
        <fullName evidence="1">(northern house mosquito) hypothetical protein</fullName>
    </submittedName>
</protein>
<name>A0A8D8FSG9_CULPI</name>
<dbReference type="AlphaFoldDB" id="A0A8D8FSG9"/>
<evidence type="ECO:0000313" key="1">
    <source>
        <dbReference type="EMBL" id="CAG6481946.1"/>
    </source>
</evidence>
<accession>A0A8D8FSG9</accession>
<dbReference type="EMBL" id="HBUE01091842">
    <property type="protein sequence ID" value="CAG6481946.1"/>
    <property type="molecule type" value="Transcribed_RNA"/>
</dbReference>